<keyword evidence="1" id="KW-0812">Transmembrane</keyword>
<evidence type="ECO:0000313" key="3">
    <source>
        <dbReference type="EMBL" id="QTA88693.1"/>
    </source>
</evidence>
<dbReference type="Proteomes" id="UP000663722">
    <property type="component" value="Chromosome"/>
</dbReference>
<dbReference type="EMBL" id="CP061800">
    <property type="protein sequence ID" value="QTA88693.1"/>
    <property type="molecule type" value="Genomic_DNA"/>
</dbReference>
<dbReference type="KEGG" id="dmm:dnm_047400"/>
<organism evidence="2 6">
    <name type="scientific">Desulfonema magnum</name>
    <dbReference type="NCBI Taxonomy" id="45655"/>
    <lineage>
        <taxon>Bacteria</taxon>
        <taxon>Pseudomonadati</taxon>
        <taxon>Thermodesulfobacteriota</taxon>
        <taxon>Desulfobacteria</taxon>
        <taxon>Desulfobacterales</taxon>
        <taxon>Desulfococcaceae</taxon>
        <taxon>Desulfonema</taxon>
    </lineage>
</organism>
<dbReference type="KEGG" id="dmm:dnm_062510"/>
<evidence type="ECO:0000313" key="5">
    <source>
        <dbReference type="EMBL" id="QTA90954.1"/>
    </source>
</evidence>
<evidence type="ECO:0000313" key="6">
    <source>
        <dbReference type="Proteomes" id="UP000663722"/>
    </source>
</evidence>
<evidence type="ECO:0000313" key="4">
    <source>
        <dbReference type="EMBL" id="QTA90190.1"/>
    </source>
</evidence>
<evidence type="ECO:0000313" key="2">
    <source>
        <dbReference type="EMBL" id="QTA86480.1"/>
    </source>
</evidence>
<dbReference type="AlphaFoldDB" id="A0A975BJE7"/>
<name>A0A975BJE7_9BACT</name>
<dbReference type="KEGG" id="dmm:dnm_025030"/>
<dbReference type="EMBL" id="CP061800">
    <property type="protein sequence ID" value="QTA90954.1"/>
    <property type="molecule type" value="Genomic_DNA"/>
</dbReference>
<feature type="transmembrane region" description="Helical" evidence="1">
    <location>
        <begin position="37"/>
        <end position="58"/>
    </location>
</feature>
<evidence type="ECO:0000256" key="1">
    <source>
        <dbReference type="SAM" id="Phobius"/>
    </source>
</evidence>
<accession>A0A975BJE7</accession>
<reference evidence="2" key="1">
    <citation type="journal article" date="2021" name="Microb. Physiol.">
        <title>Proteogenomic Insights into the Physiology of Marine, Sulfate-Reducing, Filamentous Desulfonema limicola and Desulfonema magnum.</title>
        <authorList>
            <person name="Schnaars V."/>
            <person name="Wohlbrand L."/>
            <person name="Scheve S."/>
            <person name="Hinrichs C."/>
            <person name="Reinhardt R."/>
            <person name="Rabus R."/>
        </authorList>
    </citation>
    <scope>NUCLEOTIDE SEQUENCE</scope>
    <source>
        <strain evidence="2">4be13</strain>
    </source>
</reference>
<dbReference type="EMBL" id="CP061800">
    <property type="protein sequence ID" value="QTA86480.1"/>
    <property type="molecule type" value="Genomic_DNA"/>
</dbReference>
<keyword evidence="6" id="KW-1185">Reference proteome</keyword>
<keyword evidence="1" id="KW-1133">Transmembrane helix</keyword>
<keyword evidence="1" id="KW-0472">Membrane</keyword>
<dbReference type="EMBL" id="CP061800">
    <property type="protein sequence ID" value="QTA90190.1"/>
    <property type="molecule type" value="Genomic_DNA"/>
</dbReference>
<protein>
    <submittedName>
        <fullName evidence="2">Uncharacterized protein</fullName>
    </submittedName>
</protein>
<dbReference type="KEGG" id="dmm:dnm_070180"/>
<sequence length="533" mass="60523">MCAPVVIKNESLSERGNIKLTPKKFVRRGDLSPVTRLHIACAALTAMVTGAWGTVTALSKQFMISRTFVYMLAATLKETGEAAFGYDSCEPSVTGQRSVFSHILSLRLEGRCSLEAVSTIMRRFGIDNASVGFISQTLKYFGSLLPDTLKTDNGEIRLLVYLSDEIFSKRVPILVTADPVSSAILKIGLNDTRKAEDWKNHWNCLENNGYMAVYVVSDEGRGLCKAQKESLAHIFRQPDTYHAVAHRLGRRVGILENAAYKAIGKEEERWRKLDSARSDAVISRRIKEYEEAKRIADEKIELYDNFSYLYLSVINELRLFDNNGNLREREEAEANIGEGLNLLESLGKPDIAKAVGKVRRTLPDLLGYFDVAAPIVSELRGLPVSQEALRALCLAWQWRKEMIKAKTPEARKHCEMNEEFCLETATGHLQADYEYVREQVYNELDRIVRSSSLVECINSIIRPYLNSSKNNINQETLNLIMFYHNHRRYRAGKRKGRTPYELLTGRKQEKDWIELLFDTVEKTDPSFAVTVNS</sequence>
<dbReference type="RefSeq" id="WP_207678503.1">
    <property type="nucleotide sequence ID" value="NZ_CP061800.1"/>
</dbReference>
<proteinExistence type="predicted"/>
<gene>
    <name evidence="2" type="ORF">dnm_025030</name>
    <name evidence="3" type="ORF">dnm_047400</name>
    <name evidence="4" type="ORF">dnm_062510</name>
    <name evidence="5" type="ORF">dnm_070180</name>
</gene>